<sequence>MYIVNVSKLINRSKNLKFVISQYSDLNLINDIGNLHFDIFEYELELIFNFCKLINGSKNLKSYI</sequence>
<proteinExistence type="predicted"/>
<organism evidence="1 2">
    <name type="scientific">Melanoplus sanguinipes entomopoxvirus</name>
    <name type="common">MsEPV</name>
    <dbReference type="NCBI Taxonomy" id="83191"/>
    <lineage>
        <taxon>Viruses</taxon>
        <taxon>Varidnaviria</taxon>
        <taxon>Bamfordvirae</taxon>
        <taxon>Nucleocytoviricota</taxon>
        <taxon>Pokkesviricetes</taxon>
        <taxon>Chitovirales</taxon>
        <taxon>Poxviridae</taxon>
        <taxon>Entomopoxvirinae</taxon>
        <taxon>Deltaentomopoxvirus</taxon>
        <taxon>Deltaentomopoxvirus msanguinipes</taxon>
    </lineage>
</organism>
<reference evidence="1 2" key="1">
    <citation type="journal article" date="1999" name="J. Virol.">
        <title>The genome of Melanoplus sanguinipes entomopoxvirus.</title>
        <authorList>
            <person name="Afonso C.L."/>
            <person name="Tulman E.R."/>
            <person name="Lu Z."/>
            <person name="Oma E."/>
            <person name="Kutish G.F."/>
            <person name="Rock D.L."/>
        </authorList>
    </citation>
    <scope>NUCLEOTIDE SEQUENCE [LARGE SCALE GENOMIC DNA]</scope>
    <source>
        <strain evidence="1">Tucson</strain>
    </source>
</reference>
<dbReference type="EMBL" id="AF063866">
    <property type="protein sequence ID" value="AAC97609.1"/>
    <property type="molecule type" value="Genomic_DNA"/>
</dbReference>
<dbReference type="GeneID" id="1449872"/>
<accession>Q9YW84</accession>
<dbReference type="KEGG" id="vg:1449872"/>
<name>Q9YW84_MSEPV</name>
<keyword evidence="2" id="KW-1185">Reference proteome</keyword>
<protein>
    <submittedName>
        <fullName evidence="1">Uncharacterized protein</fullName>
    </submittedName>
</protein>
<dbReference type="PIR" id="T28169">
    <property type="entry name" value="T28169"/>
</dbReference>
<evidence type="ECO:0000313" key="2">
    <source>
        <dbReference type="Proteomes" id="UP000172353"/>
    </source>
</evidence>
<gene>
    <name evidence="1" type="primary">MSV007</name>
</gene>
<dbReference type="Proteomes" id="UP000172353">
    <property type="component" value="Segment"/>
</dbReference>
<evidence type="ECO:0000313" key="1">
    <source>
        <dbReference type="EMBL" id="AAC97609.1"/>
    </source>
</evidence>
<dbReference type="RefSeq" id="NP_048079.1">
    <property type="nucleotide sequence ID" value="NC_001993.1"/>
</dbReference>
<organismHost>
    <name type="scientific">Melanoplus sanguinipes</name>
    <name type="common">Migratory grasshopper</name>
    <dbReference type="NCBI Taxonomy" id="65742"/>
</organismHost>